<dbReference type="GO" id="GO:0030833">
    <property type="term" value="P:regulation of actin filament polymerization"/>
    <property type="evidence" value="ECO:0007669"/>
    <property type="project" value="TreeGrafter"/>
</dbReference>
<dbReference type="PANTHER" id="PTHR15735:SF21">
    <property type="entry name" value="PROTEIN NERVOUS WRECK"/>
    <property type="match status" value="1"/>
</dbReference>
<dbReference type="InterPro" id="IPR001060">
    <property type="entry name" value="FCH_dom"/>
</dbReference>
<evidence type="ECO:0000313" key="7">
    <source>
        <dbReference type="EMBL" id="CAL5130686.1"/>
    </source>
</evidence>
<feature type="compositionally biased region" description="Polar residues" evidence="4">
    <location>
        <begin position="545"/>
        <end position="563"/>
    </location>
</feature>
<feature type="compositionally biased region" description="Polar residues" evidence="4">
    <location>
        <begin position="490"/>
        <end position="500"/>
    </location>
</feature>
<dbReference type="EMBL" id="CAXLJL010000069">
    <property type="protein sequence ID" value="CAL5130686.1"/>
    <property type="molecule type" value="Genomic_DNA"/>
</dbReference>
<feature type="compositionally biased region" description="Polar residues" evidence="4">
    <location>
        <begin position="869"/>
        <end position="895"/>
    </location>
</feature>
<evidence type="ECO:0000259" key="6">
    <source>
        <dbReference type="PROSITE" id="PS51741"/>
    </source>
</evidence>
<keyword evidence="1 2" id="KW-0728">SH3 domain</keyword>
<feature type="domain" description="F-BAR" evidence="6">
    <location>
        <begin position="9"/>
        <end position="289"/>
    </location>
</feature>
<reference evidence="7" key="1">
    <citation type="submission" date="2024-06" db="EMBL/GenBank/DDBJ databases">
        <authorList>
            <person name="Liu X."/>
            <person name="Lenzi L."/>
            <person name="Haldenby T S."/>
            <person name="Uol C."/>
        </authorList>
    </citation>
    <scope>NUCLEOTIDE SEQUENCE</scope>
</reference>
<accession>A0AAV2T1M8</accession>
<feature type="region of interest" description="Disordered" evidence="4">
    <location>
        <begin position="959"/>
        <end position="990"/>
    </location>
</feature>
<dbReference type="InterPro" id="IPR027267">
    <property type="entry name" value="AH/BAR_dom_sf"/>
</dbReference>
<feature type="region of interest" description="Disordered" evidence="4">
    <location>
        <begin position="454"/>
        <end position="513"/>
    </location>
</feature>
<dbReference type="PANTHER" id="PTHR15735">
    <property type="entry name" value="FCH AND DOUBLE SH3 DOMAINS PROTEIN"/>
    <property type="match status" value="1"/>
</dbReference>
<dbReference type="InterPro" id="IPR031160">
    <property type="entry name" value="F_BAR_dom"/>
</dbReference>
<organism evidence="7 8">
    <name type="scientific">Calicophoron daubneyi</name>
    <name type="common">Rumen fluke</name>
    <name type="synonym">Paramphistomum daubneyi</name>
    <dbReference type="NCBI Taxonomy" id="300641"/>
    <lineage>
        <taxon>Eukaryota</taxon>
        <taxon>Metazoa</taxon>
        <taxon>Spiralia</taxon>
        <taxon>Lophotrochozoa</taxon>
        <taxon>Platyhelminthes</taxon>
        <taxon>Trematoda</taxon>
        <taxon>Digenea</taxon>
        <taxon>Plagiorchiida</taxon>
        <taxon>Pronocephalata</taxon>
        <taxon>Paramphistomoidea</taxon>
        <taxon>Paramphistomidae</taxon>
        <taxon>Calicophoron</taxon>
    </lineage>
</organism>
<keyword evidence="3" id="KW-0175">Coiled coil</keyword>
<dbReference type="GO" id="GO:0031594">
    <property type="term" value="C:neuromuscular junction"/>
    <property type="evidence" value="ECO:0007669"/>
    <property type="project" value="TreeGrafter"/>
</dbReference>
<dbReference type="GO" id="GO:0055037">
    <property type="term" value="C:recycling endosome"/>
    <property type="evidence" value="ECO:0007669"/>
    <property type="project" value="TreeGrafter"/>
</dbReference>
<dbReference type="SUPFAM" id="SSF50044">
    <property type="entry name" value="SH3-domain"/>
    <property type="match status" value="2"/>
</dbReference>
<feature type="region of interest" description="Disordered" evidence="4">
    <location>
        <begin position="750"/>
        <end position="832"/>
    </location>
</feature>
<comment type="caution">
    <text evidence="7">The sequence shown here is derived from an EMBL/GenBank/DDBJ whole genome shotgun (WGS) entry which is preliminary data.</text>
</comment>
<feature type="compositionally biased region" description="Polar residues" evidence="4">
    <location>
        <begin position="814"/>
        <end position="825"/>
    </location>
</feature>
<evidence type="ECO:0000256" key="2">
    <source>
        <dbReference type="PROSITE-ProRule" id="PRU00192"/>
    </source>
</evidence>
<evidence type="ECO:0000256" key="4">
    <source>
        <dbReference type="SAM" id="MobiDB-lite"/>
    </source>
</evidence>
<evidence type="ECO:0000256" key="3">
    <source>
        <dbReference type="PROSITE-ProRule" id="PRU01077"/>
    </source>
</evidence>
<feature type="domain" description="SH3" evidence="5">
    <location>
        <begin position="833"/>
        <end position="939"/>
    </location>
</feature>
<dbReference type="Pfam" id="PF00611">
    <property type="entry name" value="FCH"/>
    <property type="match status" value="1"/>
</dbReference>
<feature type="compositionally biased region" description="Low complexity" evidence="4">
    <location>
        <begin position="966"/>
        <end position="982"/>
    </location>
</feature>
<dbReference type="SUPFAM" id="SSF103657">
    <property type="entry name" value="BAR/IMD domain-like"/>
    <property type="match status" value="1"/>
</dbReference>
<dbReference type="Proteomes" id="UP001497525">
    <property type="component" value="Unassembled WGS sequence"/>
</dbReference>
<feature type="compositionally biased region" description="Polar residues" evidence="4">
    <location>
        <begin position="765"/>
        <end position="779"/>
    </location>
</feature>
<sequence>MQTLSKRPPKPLNQLKNIHNEHYARLQNKHASETELLDDLRLFCKQRSIIERDYGQALQKLVNNFLSRKELSSVLSNEEDGSDGKSVWRVWRKLLDESNNLALARLRASDSQHRLYSELKPLKLQRIAANKRVFEQLRILQGDLAACVQEMAKSHKVYAEEEKQAQETRYKAMAAEEKIRRRSTNLFHSMAQLHRNYEKLVSRRQAYDARSATARNEYLFQLAAINAHLKHYFTKDVPSLVKALDGEFYEKLSEAFCAIGQNESEVCALTRDRFQKILKDASQISRAYAWDNFLKSCPLFDKTVQYQFEPMEGDETTLLRSPDSKEANLEQIARKLARRLVLRERRIKSYEHELKTLQSGCVAGSSSSQPHSNGPEFGNNEELLAFNQEYVEHKVEELQFAIRREEIERVKVEACLSLLKNSAVEVQQYITEAKAAAEAAAAAALAQQLRENNPSANMLDDPLSMPRSANRPSGEGSSDSVASSGGMISETRTSRISYDQSLEPRPAGDFARNSYGFQQRHSADSNNRDFNYGAENYTDNVHKWSATTPRPTTIGQVSNQRETTNRYQNQYSSSGDEDTTVKSATWNSLRAARITNHDYQNVDPSRGPERQRGGVGTGTGTVEHSRSTDQLGSNHRVRRASLDESLHPQEELDLESVWSERGRLRQASVLHEFRAKHPEEVDLVVHETVVLLEDSDKNGWIKVRSLIDGNEGLVPLSFLQLHEEPTIKQALGTNSDENFCGPQLVVTSKRSLGNGKKTQQTGGTSQPPAYSHESSNLSTPEKLVQKRTKTRRPSACLPPPTEEPPKLPEIKVPTTDSAVSSSSGEKSPRFSPTAGTFVRTLIEFEGANTDELSFSAGSIIRVLGRAPVPQSQGESSNTFSAPTGTEPPNQLSTSGCSGVDDGWWEGELFVLSRTAQSNNPVYSWNKGVFPSMLVQTLSPDESKPWLDIWQRAVSAKAGRLPADNGSASLGSSTKTTSTPSTSRAAERPSKILKIGTNERRNSEQRMADVGCRDSKRIGDGDYIQLTANGRSSGDRATNSSEHSVRHVLQQPGLSSGALLEINLHSPSEEEFKIAEL</sequence>
<feature type="compositionally biased region" description="Low complexity" evidence="4">
    <location>
        <begin position="755"/>
        <end position="764"/>
    </location>
</feature>
<feature type="domain" description="SH3" evidence="5">
    <location>
        <begin position="662"/>
        <end position="724"/>
    </location>
</feature>
<feature type="compositionally biased region" description="Low complexity" evidence="4">
    <location>
        <begin position="473"/>
        <end position="489"/>
    </location>
</feature>
<dbReference type="GO" id="GO:0007274">
    <property type="term" value="P:neuromuscular synaptic transmission"/>
    <property type="evidence" value="ECO:0007669"/>
    <property type="project" value="TreeGrafter"/>
</dbReference>
<evidence type="ECO:0000259" key="5">
    <source>
        <dbReference type="PROSITE" id="PS50002"/>
    </source>
</evidence>
<dbReference type="InterPro" id="IPR001452">
    <property type="entry name" value="SH3_domain"/>
</dbReference>
<dbReference type="PROSITE" id="PS50002">
    <property type="entry name" value="SH3"/>
    <property type="match status" value="2"/>
</dbReference>
<name>A0AAV2T1M8_CALDB</name>
<proteinExistence type="predicted"/>
<gene>
    <name evidence="7" type="ORF">CDAUBV1_LOCUS2856</name>
</gene>
<evidence type="ECO:0000256" key="1">
    <source>
        <dbReference type="ARBA" id="ARBA00022443"/>
    </source>
</evidence>
<feature type="region of interest" description="Disordered" evidence="4">
    <location>
        <begin position="543"/>
        <end position="563"/>
    </location>
</feature>
<feature type="region of interest" description="Disordered" evidence="4">
    <location>
        <begin position="598"/>
        <end position="635"/>
    </location>
</feature>
<dbReference type="AlphaFoldDB" id="A0AAV2T1M8"/>
<dbReference type="Gene3D" id="2.30.30.40">
    <property type="entry name" value="SH3 Domains"/>
    <property type="match status" value="2"/>
</dbReference>
<dbReference type="SMART" id="SM00326">
    <property type="entry name" value="SH3"/>
    <property type="match status" value="2"/>
</dbReference>
<dbReference type="PROSITE" id="PS51741">
    <property type="entry name" value="F_BAR"/>
    <property type="match status" value="1"/>
</dbReference>
<feature type="region of interest" description="Disordered" evidence="4">
    <location>
        <begin position="867"/>
        <end position="895"/>
    </location>
</feature>
<protein>
    <submittedName>
        <fullName evidence="7">Uncharacterized protein</fullName>
    </submittedName>
</protein>
<evidence type="ECO:0000313" key="8">
    <source>
        <dbReference type="Proteomes" id="UP001497525"/>
    </source>
</evidence>
<dbReference type="SMART" id="SM00055">
    <property type="entry name" value="FCH"/>
    <property type="match status" value="1"/>
</dbReference>
<dbReference type="InterPro" id="IPR036028">
    <property type="entry name" value="SH3-like_dom_sf"/>
</dbReference>
<dbReference type="Gene3D" id="1.20.1270.60">
    <property type="entry name" value="Arfaptin homology (AH) domain/BAR domain"/>
    <property type="match status" value="1"/>
</dbReference>